<proteinExistence type="predicted"/>
<dbReference type="PANTHER" id="PTHR43157:SF27">
    <property type="entry name" value="RETINOL DEHYDROGENASE 12, LIKE"/>
    <property type="match status" value="1"/>
</dbReference>
<dbReference type="OrthoDB" id="191139at2759"/>
<dbReference type="CDD" id="cd05327">
    <property type="entry name" value="retinol-DH_like_SDR_c_like"/>
    <property type="match status" value="1"/>
</dbReference>
<protein>
    <submittedName>
        <fullName evidence="2">Retinol dehydrogenase 13</fullName>
    </submittedName>
</protein>
<dbReference type="PRINTS" id="PR00081">
    <property type="entry name" value="GDHRDH"/>
</dbReference>
<dbReference type="PANTHER" id="PTHR43157">
    <property type="entry name" value="PHOSPHATIDYLINOSITOL-GLYCAN BIOSYNTHESIS CLASS F PROTEIN-RELATED"/>
    <property type="match status" value="1"/>
</dbReference>
<dbReference type="EMBL" id="KZ988090">
    <property type="protein sequence ID" value="RKP13172.1"/>
    <property type="molecule type" value="Genomic_DNA"/>
</dbReference>
<evidence type="ECO:0000256" key="1">
    <source>
        <dbReference type="ARBA" id="ARBA00023002"/>
    </source>
</evidence>
<reference evidence="3" key="1">
    <citation type="journal article" date="2018" name="Nat. Microbiol.">
        <title>Leveraging single-cell genomics to expand the fungal tree of life.</title>
        <authorList>
            <person name="Ahrendt S.R."/>
            <person name="Quandt C.A."/>
            <person name="Ciobanu D."/>
            <person name="Clum A."/>
            <person name="Salamov A."/>
            <person name="Andreopoulos B."/>
            <person name="Cheng J.F."/>
            <person name="Woyke T."/>
            <person name="Pelin A."/>
            <person name="Henrissat B."/>
            <person name="Reynolds N.K."/>
            <person name="Benny G.L."/>
            <person name="Smith M.E."/>
            <person name="James T.Y."/>
            <person name="Grigoriev I.V."/>
        </authorList>
    </citation>
    <scope>NUCLEOTIDE SEQUENCE [LARGE SCALE GENOMIC DNA]</scope>
</reference>
<keyword evidence="3" id="KW-1185">Reference proteome</keyword>
<dbReference type="Proteomes" id="UP000267251">
    <property type="component" value="Unassembled WGS sequence"/>
</dbReference>
<dbReference type="Pfam" id="PF00106">
    <property type="entry name" value="adh_short"/>
    <property type="match status" value="1"/>
</dbReference>
<dbReference type="Gene3D" id="3.40.50.720">
    <property type="entry name" value="NAD(P)-binding Rossmann-like Domain"/>
    <property type="match status" value="1"/>
</dbReference>
<dbReference type="GO" id="GO:0016491">
    <property type="term" value="F:oxidoreductase activity"/>
    <property type="evidence" value="ECO:0007669"/>
    <property type="project" value="UniProtKB-KW"/>
</dbReference>
<gene>
    <name evidence="2" type="ORF">BJ684DRAFT_16401</name>
</gene>
<evidence type="ECO:0000313" key="2">
    <source>
        <dbReference type="EMBL" id="RKP13172.1"/>
    </source>
</evidence>
<name>A0A4P9Y3G1_9FUNG</name>
<accession>A0A4P9Y3G1</accession>
<dbReference type="SUPFAM" id="SSF51735">
    <property type="entry name" value="NAD(P)-binding Rossmann-fold domains"/>
    <property type="match status" value="1"/>
</dbReference>
<sequence>MSLIKFTDQISSKFAAGGRCTATPDLTGRYAIVTGANTGIGLETAVTLARLGAHVVVASRDSDRTREAVKIIMHRSGSHSVSAIYIDLSDLKSIHAFADQYKATGYPLHLLINNAGIMMPPQREETVQGFERQFGINHLGHYLLTHLLLPILKASAPARVISLASIAHRSGNMDFSDLQYRTTPYAPLASYGRSKLANIMFSHELNTRMAAKGVTAYSVHPGLVRTDLARYCIDTWWKRALSFPFRITTPIVFKTPEEGAQTTLHCALSPLSELDPGKYYVDCRKAHVYRLEGYDADACERLWDESAKLVGVDAAV</sequence>
<organism evidence="2 3">
    <name type="scientific">Piptocephalis cylindrospora</name>
    <dbReference type="NCBI Taxonomy" id="1907219"/>
    <lineage>
        <taxon>Eukaryota</taxon>
        <taxon>Fungi</taxon>
        <taxon>Fungi incertae sedis</taxon>
        <taxon>Zoopagomycota</taxon>
        <taxon>Zoopagomycotina</taxon>
        <taxon>Zoopagomycetes</taxon>
        <taxon>Zoopagales</taxon>
        <taxon>Piptocephalidaceae</taxon>
        <taxon>Piptocephalis</taxon>
    </lineage>
</organism>
<dbReference type="InterPro" id="IPR002347">
    <property type="entry name" value="SDR_fam"/>
</dbReference>
<dbReference type="AlphaFoldDB" id="A0A4P9Y3G1"/>
<evidence type="ECO:0000313" key="3">
    <source>
        <dbReference type="Proteomes" id="UP000267251"/>
    </source>
</evidence>
<dbReference type="InterPro" id="IPR036291">
    <property type="entry name" value="NAD(P)-bd_dom_sf"/>
</dbReference>
<keyword evidence="1" id="KW-0560">Oxidoreductase</keyword>